<dbReference type="AlphaFoldDB" id="A0A4V6PA68"/>
<dbReference type="PANTHER" id="PTHR36114:SF1">
    <property type="entry name" value="16.7 KDA PROTEIN IN WHIE LOCUS"/>
    <property type="match status" value="1"/>
</dbReference>
<proteinExistence type="predicted"/>
<evidence type="ECO:0000313" key="3">
    <source>
        <dbReference type="Proteomes" id="UP000295075"/>
    </source>
</evidence>
<name>A0A4V6PA68_9ACTN</name>
<dbReference type="Proteomes" id="UP000295075">
    <property type="component" value="Unassembled WGS sequence"/>
</dbReference>
<dbReference type="PROSITE" id="PS50042">
    <property type="entry name" value="CNMP_BINDING_3"/>
    <property type="match status" value="1"/>
</dbReference>
<dbReference type="InterPro" id="IPR000595">
    <property type="entry name" value="cNMP-bd_dom"/>
</dbReference>
<dbReference type="OrthoDB" id="9794183at2"/>
<organism evidence="2 3">
    <name type="scientific">Kribbella albertanoniae</name>
    <dbReference type="NCBI Taxonomy" id="1266829"/>
    <lineage>
        <taxon>Bacteria</taxon>
        <taxon>Bacillati</taxon>
        <taxon>Actinomycetota</taxon>
        <taxon>Actinomycetes</taxon>
        <taxon>Propionibacteriales</taxon>
        <taxon>Kribbellaceae</taxon>
        <taxon>Kribbella</taxon>
    </lineage>
</organism>
<dbReference type="EMBL" id="SMKA01000241">
    <property type="protein sequence ID" value="TDC18806.1"/>
    <property type="molecule type" value="Genomic_DNA"/>
</dbReference>
<dbReference type="Pfam" id="PF07883">
    <property type="entry name" value="Cupin_2"/>
    <property type="match status" value="1"/>
</dbReference>
<protein>
    <submittedName>
        <fullName evidence="2">Cupin domain-containing protein</fullName>
    </submittedName>
</protein>
<dbReference type="PANTHER" id="PTHR36114">
    <property type="entry name" value="16.7 KDA PROTEIN IN WHIE LOCUS"/>
    <property type="match status" value="1"/>
</dbReference>
<sequence>MYQPVDLQAVLKTFDDLWSPRIAARVNDYDVRVTKVAGSYIWHLHETTDELFLVLDGELGIALRDPDERIVTLPAGSVFVVPRGVEHRPFSDDGASIVVIEPAGIPTTGDRHDPIPDHIKTHTGLPVRALPRAGGRTGASYRGAARATTVAERVGCPEVTDPV</sequence>
<dbReference type="InterPro" id="IPR014710">
    <property type="entry name" value="RmlC-like_jellyroll"/>
</dbReference>
<dbReference type="InterPro" id="IPR052044">
    <property type="entry name" value="PKS_Associated_Protein"/>
</dbReference>
<dbReference type="CDD" id="cd02226">
    <property type="entry name" value="cupin_YdbB-like"/>
    <property type="match status" value="1"/>
</dbReference>
<comment type="caution">
    <text evidence="2">The sequence shown here is derived from an EMBL/GenBank/DDBJ whole genome shotgun (WGS) entry which is preliminary data.</text>
</comment>
<evidence type="ECO:0000259" key="1">
    <source>
        <dbReference type="PROSITE" id="PS50042"/>
    </source>
</evidence>
<keyword evidence="3" id="KW-1185">Reference proteome</keyword>
<dbReference type="SUPFAM" id="SSF51182">
    <property type="entry name" value="RmlC-like cupins"/>
    <property type="match status" value="1"/>
</dbReference>
<evidence type="ECO:0000313" key="2">
    <source>
        <dbReference type="EMBL" id="TDC18806.1"/>
    </source>
</evidence>
<dbReference type="Gene3D" id="2.60.120.10">
    <property type="entry name" value="Jelly Rolls"/>
    <property type="match status" value="1"/>
</dbReference>
<reference evidence="2 3" key="1">
    <citation type="submission" date="2019-03" db="EMBL/GenBank/DDBJ databases">
        <title>Draft genome sequences of novel Actinobacteria.</title>
        <authorList>
            <person name="Sahin N."/>
            <person name="Ay H."/>
            <person name="Saygin H."/>
        </authorList>
    </citation>
    <scope>NUCLEOTIDE SEQUENCE [LARGE SCALE GENOMIC DNA]</scope>
    <source>
        <strain evidence="2 3">JCM 30547</strain>
    </source>
</reference>
<dbReference type="InterPro" id="IPR011051">
    <property type="entry name" value="RmlC_Cupin_sf"/>
</dbReference>
<accession>A0A4V6PA68</accession>
<dbReference type="InterPro" id="IPR013096">
    <property type="entry name" value="Cupin_2"/>
</dbReference>
<dbReference type="RefSeq" id="WP_132414020.1">
    <property type="nucleotide sequence ID" value="NZ_SMKA01000241.1"/>
</dbReference>
<feature type="domain" description="Cyclic nucleotide-binding" evidence="1">
    <location>
        <begin position="13"/>
        <end position="79"/>
    </location>
</feature>
<gene>
    <name evidence="2" type="ORF">E1261_35005</name>
</gene>